<dbReference type="Gene3D" id="2.60.40.640">
    <property type="match status" value="1"/>
</dbReference>
<dbReference type="EMBL" id="KV428116">
    <property type="protein sequence ID" value="KZT36134.1"/>
    <property type="molecule type" value="Genomic_DNA"/>
</dbReference>
<evidence type="ECO:0000313" key="3">
    <source>
        <dbReference type="Proteomes" id="UP000076798"/>
    </source>
</evidence>
<reference evidence="2 3" key="1">
    <citation type="journal article" date="2016" name="Mol. Biol. Evol.">
        <title>Comparative Genomics of Early-Diverging Mushroom-Forming Fungi Provides Insights into the Origins of Lignocellulose Decay Capabilities.</title>
        <authorList>
            <person name="Nagy L.G."/>
            <person name="Riley R."/>
            <person name="Tritt A."/>
            <person name="Adam C."/>
            <person name="Daum C."/>
            <person name="Floudas D."/>
            <person name="Sun H."/>
            <person name="Yadav J.S."/>
            <person name="Pangilinan J."/>
            <person name="Larsson K.H."/>
            <person name="Matsuura K."/>
            <person name="Barry K."/>
            <person name="Labutti K."/>
            <person name="Kuo R."/>
            <person name="Ohm R.A."/>
            <person name="Bhattacharya S.S."/>
            <person name="Shirouzu T."/>
            <person name="Yoshinaga Y."/>
            <person name="Martin F.M."/>
            <person name="Grigoriev I.V."/>
            <person name="Hibbett D.S."/>
        </authorList>
    </citation>
    <scope>NUCLEOTIDE SEQUENCE [LARGE SCALE GENOMIC DNA]</scope>
    <source>
        <strain evidence="2 3">HHB10207 ss-3</strain>
    </source>
</reference>
<name>A0A166B9L1_9AGAM</name>
<dbReference type="AlphaFoldDB" id="A0A166B9L1"/>
<organism evidence="2 3">
    <name type="scientific">Sistotremastrum suecicum HHB10207 ss-3</name>
    <dbReference type="NCBI Taxonomy" id="1314776"/>
    <lineage>
        <taxon>Eukaryota</taxon>
        <taxon>Fungi</taxon>
        <taxon>Dikarya</taxon>
        <taxon>Basidiomycota</taxon>
        <taxon>Agaricomycotina</taxon>
        <taxon>Agaricomycetes</taxon>
        <taxon>Sistotremastrales</taxon>
        <taxon>Sistotremastraceae</taxon>
        <taxon>Sistotremastrum</taxon>
    </lineage>
</organism>
<feature type="region of interest" description="Disordered" evidence="1">
    <location>
        <begin position="42"/>
        <end position="67"/>
    </location>
</feature>
<evidence type="ECO:0000313" key="2">
    <source>
        <dbReference type="EMBL" id="KZT36134.1"/>
    </source>
</evidence>
<accession>A0A166B9L1</accession>
<dbReference type="Proteomes" id="UP000076798">
    <property type="component" value="Unassembled WGS sequence"/>
</dbReference>
<keyword evidence="3" id="KW-1185">Reference proteome</keyword>
<evidence type="ECO:0000256" key="1">
    <source>
        <dbReference type="SAM" id="MobiDB-lite"/>
    </source>
</evidence>
<sequence>MVAATASTTHPLANLHPPILPNGVFESDNYQIWKPLPSCPADSLEPCGSSSNPPSRASLPPYSRDRASMIPDGYLPPAYEEQENFPNEGEEAISSLNHRGNDQENQIRGFVMAPLPNPVQHYATREVQAGSIVLSVASYSSSSSGLPIFVQGQDIVGNVSLPYIEGVRKVSITFRGFLQSKQSPSTVAAIYETAPIIEVESVLYSWIRSSECLTQMPFVIKVPTTTADSKALPSSFRGSKFSIIYELHLKIKRSGFKSKIEITRPCGLLRCLIPTSPTQNMLNSYMHRLPLPTSISPETGWYECSIAETYGTCRSGSGKISSKATFHSDCPLPRIMQR</sequence>
<dbReference type="InterPro" id="IPR014752">
    <property type="entry name" value="Arrestin-like_C"/>
</dbReference>
<gene>
    <name evidence="2" type="ORF">SISSUDRAFT_93308</name>
</gene>
<protein>
    <submittedName>
        <fullName evidence="2">Uncharacterized protein</fullName>
    </submittedName>
</protein>
<proteinExistence type="predicted"/>